<evidence type="ECO:0000313" key="1">
    <source>
        <dbReference type="EMBL" id="VDI36707.1"/>
    </source>
</evidence>
<dbReference type="EMBL" id="UYJE01005355">
    <property type="protein sequence ID" value="VDI36707.1"/>
    <property type="molecule type" value="Genomic_DNA"/>
</dbReference>
<name>A0A8B6ELA6_MYTGA</name>
<proteinExistence type="predicted"/>
<dbReference type="SUPFAM" id="SSF56219">
    <property type="entry name" value="DNase I-like"/>
    <property type="match status" value="1"/>
</dbReference>
<protein>
    <recommendedName>
        <fullName evidence="3">Endonuclease/exonuclease/phosphatase domain-containing protein</fullName>
    </recommendedName>
</protein>
<gene>
    <name evidence="1" type="ORF">MGAL_10B028062</name>
</gene>
<evidence type="ECO:0008006" key="3">
    <source>
        <dbReference type="Google" id="ProtNLM"/>
    </source>
</evidence>
<keyword evidence="2" id="KW-1185">Reference proteome</keyword>
<evidence type="ECO:0000313" key="2">
    <source>
        <dbReference type="Proteomes" id="UP000596742"/>
    </source>
</evidence>
<comment type="caution">
    <text evidence="1">The sequence shown here is derived from an EMBL/GenBank/DDBJ whole genome shotgun (WGS) entry which is preliminary data.</text>
</comment>
<dbReference type="OrthoDB" id="6153281at2759"/>
<reference evidence="1" key="1">
    <citation type="submission" date="2018-11" db="EMBL/GenBank/DDBJ databases">
        <authorList>
            <person name="Alioto T."/>
            <person name="Alioto T."/>
        </authorList>
    </citation>
    <scope>NUCLEOTIDE SEQUENCE</scope>
</reference>
<dbReference type="Proteomes" id="UP000596742">
    <property type="component" value="Unassembled WGS sequence"/>
</dbReference>
<dbReference type="AlphaFoldDB" id="A0A8B6ELA6"/>
<dbReference type="Gene3D" id="3.60.10.10">
    <property type="entry name" value="Endonuclease/exonuclease/phosphatase"/>
    <property type="match status" value="1"/>
</dbReference>
<accession>A0A8B6ELA6</accession>
<sequence>MECFVTYVKELNTNLVLVYRPETYPTPDFLDELYKVIISLPQENIDTSTIVLGDFNQDILKKNSSIEQFMTHQGFTQVVSHPTTDGNTLIDHVYLHGNLQLDVDVVQTYYSYHNMVALHIKRPTL</sequence>
<dbReference type="InterPro" id="IPR036691">
    <property type="entry name" value="Endo/exonu/phosph_ase_sf"/>
</dbReference>
<organism evidence="1 2">
    <name type="scientific">Mytilus galloprovincialis</name>
    <name type="common">Mediterranean mussel</name>
    <dbReference type="NCBI Taxonomy" id="29158"/>
    <lineage>
        <taxon>Eukaryota</taxon>
        <taxon>Metazoa</taxon>
        <taxon>Spiralia</taxon>
        <taxon>Lophotrochozoa</taxon>
        <taxon>Mollusca</taxon>
        <taxon>Bivalvia</taxon>
        <taxon>Autobranchia</taxon>
        <taxon>Pteriomorphia</taxon>
        <taxon>Mytilida</taxon>
        <taxon>Mytiloidea</taxon>
        <taxon>Mytilidae</taxon>
        <taxon>Mytilinae</taxon>
        <taxon>Mytilus</taxon>
    </lineage>
</organism>